<keyword evidence="14" id="KW-0325">Glycoprotein</keyword>
<keyword evidence="8 16" id="KW-0732">Signal</keyword>
<keyword evidence="19" id="KW-1185">Reference proteome</keyword>
<accession>A0A7C8ILI5</accession>
<evidence type="ECO:0000256" key="4">
    <source>
        <dbReference type="ARBA" id="ARBA00012462"/>
    </source>
</evidence>
<dbReference type="InterPro" id="IPR030400">
    <property type="entry name" value="Sedolisin_dom"/>
</dbReference>
<dbReference type="CDD" id="cd04056">
    <property type="entry name" value="Peptidases_S53"/>
    <property type="match status" value="1"/>
</dbReference>
<dbReference type="OrthoDB" id="409122at2759"/>
<keyword evidence="6 15" id="KW-0645">Protease</keyword>
<dbReference type="InterPro" id="IPR036852">
    <property type="entry name" value="Peptidase_S8/S53_dom_sf"/>
</dbReference>
<comment type="cofactor">
    <cofactor evidence="15">
        <name>Ca(2+)</name>
        <dbReference type="ChEBI" id="CHEBI:29108"/>
    </cofactor>
    <text evidence="15">Binds 1 Ca(2+) ion per subunit.</text>
</comment>
<comment type="catalytic activity">
    <reaction evidence="1">
        <text>Release of an N-terminal tripeptide from a polypeptide.</text>
        <dbReference type="EC" id="3.4.14.10"/>
    </reaction>
</comment>
<comment type="caution">
    <text evidence="18">The sequence shown here is derived from an EMBL/GenBank/DDBJ whole genome shotgun (WGS) entry which is preliminary data.</text>
</comment>
<keyword evidence="11 15" id="KW-0106">Calcium</keyword>
<comment type="function">
    <text evidence="2">Secreted tripeptidyl-peptidase which degrades proteins at acidic pHs and is involved in virulence.</text>
</comment>
<dbReference type="Proteomes" id="UP000481861">
    <property type="component" value="Unassembled WGS sequence"/>
</dbReference>
<keyword evidence="5" id="KW-0964">Secreted</keyword>
<evidence type="ECO:0000256" key="5">
    <source>
        <dbReference type="ARBA" id="ARBA00022525"/>
    </source>
</evidence>
<keyword evidence="13" id="KW-0865">Zymogen</keyword>
<evidence type="ECO:0000256" key="16">
    <source>
        <dbReference type="SAM" id="SignalP"/>
    </source>
</evidence>
<evidence type="ECO:0000256" key="15">
    <source>
        <dbReference type="PROSITE-ProRule" id="PRU01032"/>
    </source>
</evidence>
<dbReference type="InterPro" id="IPR000209">
    <property type="entry name" value="Peptidase_S8/S53_dom"/>
</dbReference>
<keyword evidence="9 15" id="KW-0378">Hydrolase</keyword>
<dbReference type="SUPFAM" id="SSF52743">
    <property type="entry name" value="Subtilisin-like"/>
    <property type="match status" value="1"/>
</dbReference>
<evidence type="ECO:0000256" key="8">
    <source>
        <dbReference type="ARBA" id="ARBA00022729"/>
    </source>
</evidence>
<evidence type="ECO:0000256" key="1">
    <source>
        <dbReference type="ARBA" id="ARBA00001910"/>
    </source>
</evidence>
<feature type="active site" description="Charge relay system" evidence="15">
    <location>
        <position position="305"/>
    </location>
</feature>
<dbReference type="PANTHER" id="PTHR14218">
    <property type="entry name" value="PROTEASE S8 TRIPEPTIDYL PEPTIDASE I CLN2"/>
    <property type="match status" value="1"/>
</dbReference>
<dbReference type="PROSITE" id="PS51695">
    <property type="entry name" value="SEDOLISIN"/>
    <property type="match status" value="1"/>
</dbReference>
<feature type="binding site" evidence="15">
    <location>
        <position position="561"/>
    </location>
    <ligand>
        <name>Ca(2+)</name>
        <dbReference type="ChEBI" id="CHEBI:29108"/>
    </ligand>
</feature>
<dbReference type="Pfam" id="PF00082">
    <property type="entry name" value="Peptidase_S8"/>
    <property type="match status" value="1"/>
</dbReference>
<keyword evidence="12" id="KW-0843">Virulence</keyword>
<evidence type="ECO:0000256" key="14">
    <source>
        <dbReference type="ARBA" id="ARBA00023180"/>
    </source>
</evidence>
<dbReference type="GO" id="GO:0005576">
    <property type="term" value="C:extracellular region"/>
    <property type="evidence" value="ECO:0007669"/>
    <property type="project" value="UniProtKB-SubCell"/>
</dbReference>
<dbReference type="EMBL" id="JAADJZ010000002">
    <property type="protein sequence ID" value="KAF2877250.1"/>
    <property type="molecule type" value="Genomic_DNA"/>
</dbReference>
<dbReference type="GO" id="GO:0006508">
    <property type="term" value="P:proteolysis"/>
    <property type="evidence" value="ECO:0007669"/>
    <property type="project" value="UniProtKB-KW"/>
</dbReference>
<dbReference type="GO" id="GO:0004252">
    <property type="term" value="F:serine-type endopeptidase activity"/>
    <property type="evidence" value="ECO:0007669"/>
    <property type="project" value="UniProtKB-UniRule"/>
</dbReference>
<evidence type="ECO:0000256" key="11">
    <source>
        <dbReference type="ARBA" id="ARBA00022837"/>
    </source>
</evidence>
<feature type="signal peptide" evidence="16">
    <location>
        <begin position="1"/>
        <end position="20"/>
    </location>
</feature>
<dbReference type="FunFam" id="3.40.50.200:FF:000015">
    <property type="entry name" value="Tripeptidyl peptidase A"/>
    <property type="match status" value="1"/>
</dbReference>
<evidence type="ECO:0000256" key="9">
    <source>
        <dbReference type="ARBA" id="ARBA00022801"/>
    </source>
</evidence>
<reference evidence="18 19" key="1">
    <citation type="submission" date="2020-01" db="EMBL/GenBank/DDBJ databases">
        <authorList>
            <consortium name="DOE Joint Genome Institute"/>
            <person name="Haridas S."/>
            <person name="Albert R."/>
            <person name="Binder M."/>
            <person name="Bloem J."/>
            <person name="Labutti K."/>
            <person name="Salamov A."/>
            <person name="Andreopoulos B."/>
            <person name="Baker S.E."/>
            <person name="Barry K."/>
            <person name="Bills G."/>
            <person name="Bluhm B.H."/>
            <person name="Cannon C."/>
            <person name="Castanera R."/>
            <person name="Culley D.E."/>
            <person name="Daum C."/>
            <person name="Ezra D."/>
            <person name="Gonzalez J.B."/>
            <person name="Henrissat B."/>
            <person name="Kuo A."/>
            <person name="Liang C."/>
            <person name="Lipzen A."/>
            <person name="Lutzoni F."/>
            <person name="Magnuson J."/>
            <person name="Mondo S."/>
            <person name="Nolan M."/>
            <person name="Ohm R."/>
            <person name="Pangilinan J."/>
            <person name="Park H.-J.H."/>
            <person name="Ramirez L."/>
            <person name="Alfaro M."/>
            <person name="Sun H."/>
            <person name="Tritt A."/>
            <person name="Yoshinaga Y."/>
            <person name="Zwiers L.-H.L."/>
            <person name="Turgeon B.G."/>
            <person name="Goodwin S.B."/>
            <person name="Spatafora J.W."/>
            <person name="Crous P.W."/>
            <person name="Grigoriev I.V."/>
        </authorList>
    </citation>
    <scope>NUCLEOTIDE SEQUENCE [LARGE SCALE GENOMIC DNA]</scope>
    <source>
        <strain evidence="18 19">CBS 611.86</strain>
    </source>
</reference>
<evidence type="ECO:0000256" key="3">
    <source>
        <dbReference type="ARBA" id="ARBA00004239"/>
    </source>
</evidence>
<feature type="binding site" evidence="15">
    <location>
        <position position="580"/>
    </location>
    <ligand>
        <name>Ca(2+)</name>
        <dbReference type="ChEBI" id="CHEBI:29108"/>
    </ligand>
</feature>
<comment type="subcellular location">
    <subcellularLocation>
        <location evidence="3">Secreted</location>
        <location evidence="3">Extracellular space</location>
    </subcellularLocation>
</comment>
<feature type="binding site" evidence="15">
    <location>
        <position position="562"/>
    </location>
    <ligand>
        <name>Ca(2+)</name>
        <dbReference type="ChEBI" id="CHEBI:29108"/>
    </ligand>
</feature>
<dbReference type="AlphaFoldDB" id="A0A7C8ILI5"/>
<dbReference type="EC" id="3.4.14.10" evidence="4"/>
<evidence type="ECO:0000313" key="19">
    <source>
        <dbReference type="Proteomes" id="UP000481861"/>
    </source>
</evidence>
<name>A0A7C8ILI5_9PLEO</name>
<feature type="chain" id="PRO_5028864237" description="tripeptidyl-peptidase II" evidence="16">
    <location>
        <begin position="21"/>
        <end position="604"/>
    </location>
</feature>
<dbReference type="CDD" id="cd11377">
    <property type="entry name" value="Pro-peptidase_S53"/>
    <property type="match status" value="1"/>
</dbReference>
<dbReference type="SMART" id="SM00944">
    <property type="entry name" value="Pro-kuma_activ"/>
    <property type="match status" value="1"/>
</dbReference>
<sequence length="604" mass="66668">MRRFTSTVLCAVAAAQAVLAGPIRARSSYAQKETHFVPRGWTKLDRADGDHTIQLQIGLKQGNFGELDRHLNEVSDPDHERYGKHLGAEEVAAFVKPTKDTSDLVHEWLRENGIESMGYSTASDWITVNLPVEFVERLLDTEYHNYQHADGHVIARTTRWSLPRHLHEHIDTIQPTTSFFRGAANVATWVNAPAEVPASYSKPTDEAIAKVCNVTSVSPECFATLYSTKKYVPKALDKNTIGFTNYLGEIPIRPDAEKFLRKYRPEVVASARNFKQYSIDNGPVQNGPLDATQARKGASHEANLDVQAIAAISKNTPIISYSTGGQPPFIPDESTPTNTNEPYLAWVQWLQKQKKIPQIISTSYGEPEQTIPYSYAERVCREFAQVGARGTTLFFSSGDHGVGDINTCFSNNGNSTYRFQPTFPASCPYVTSVGATMNFQPEESAYRPSDFYSSGSGFSSYFARPSWQNDVVSEYVKNLGDTYDGLYVKKGRGYPDLAAQGLYFAYFWDGMESTISGTSASAPLTAGIFALVNDALIASGKAPLGWLNPWLYKKGYKGLTDITKGFSHGCNVQGFPVTEGWDPVTGFGTPNFPELVKLSGADYD</sequence>
<evidence type="ECO:0000256" key="10">
    <source>
        <dbReference type="ARBA" id="ARBA00022825"/>
    </source>
</evidence>
<proteinExistence type="predicted"/>
<dbReference type="InterPro" id="IPR050819">
    <property type="entry name" value="Tripeptidyl-peptidase_I"/>
</dbReference>
<dbReference type="SUPFAM" id="SSF54897">
    <property type="entry name" value="Protease propeptides/inhibitors"/>
    <property type="match status" value="1"/>
</dbReference>
<dbReference type="PROSITE" id="PS00138">
    <property type="entry name" value="SUBTILASE_SER"/>
    <property type="match status" value="1"/>
</dbReference>
<evidence type="ECO:0000256" key="12">
    <source>
        <dbReference type="ARBA" id="ARBA00023026"/>
    </source>
</evidence>
<gene>
    <name evidence="18" type="ORF">BDV95DRAFT_511344</name>
</gene>
<protein>
    <recommendedName>
        <fullName evidence="4">tripeptidyl-peptidase II</fullName>
        <ecNumber evidence="4">3.4.14.10</ecNumber>
    </recommendedName>
</protein>
<dbReference type="InterPro" id="IPR015366">
    <property type="entry name" value="S53_propep"/>
</dbReference>
<feature type="active site" description="Charge relay system" evidence="15">
    <location>
        <position position="301"/>
    </location>
</feature>
<dbReference type="PANTHER" id="PTHR14218:SF39">
    <property type="entry name" value="PEPTIDASE S53 DOMAIN-CONTAINING PROTEIN"/>
    <property type="match status" value="1"/>
</dbReference>
<dbReference type="GO" id="GO:0008240">
    <property type="term" value="F:tripeptidyl-peptidase activity"/>
    <property type="evidence" value="ECO:0007669"/>
    <property type="project" value="UniProtKB-EC"/>
</dbReference>
<evidence type="ECO:0000256" key="6">
    <source>
        <dbReference type="ARBA" id="ARBA00022670"/>
    </source>
</evidence>
<feature type="binding site" evidence="15">
    <location>
        <position position="582"/>
    </location>
    <ligand>
        <name>Ca(2+)</name>
        <dbReference type="ChEBI" id="CHEBI:29108"/>
    </ligand>
</feature>
<keyword evidence="10 15" id="KW-0720">Serine protease</keyword>
<evidence type="ECO:0000256" key="7">
    <source>
        <dbReference type="ARBA" id="ARBA00022723"/>
    </source>
</evidence>
<keyword evidence="7 15" id="KW-0479">Metal-binding</keyword>
<dbReference type="Gene3D" id="3.40.50.200">
    <property type="entry name" value="Peptidase S8/S53 domain"/>
    <property type="match status" value="1"/>
</dbReference>
<organism evidence="18 19">
    <name type="scientific">Massariosphaeria phaeospora</name>
    <dbReference type="NCBI Taxonomy" id="100035"/>
    <lineage>
        <taxon>Eukaryota</taxon>
        <taxon>Fungi</taxon>
        <taxon>Dikarya</taxon>
        <taxon>Ascomycota</taxon>
        <taxon>Pezizomycotina</taxon>
        <taxon>Dothideomycetes</taxon>
        <taxon>Pleosporomycetidae</taxon>
        <taxon>Pleosporales</taxon>
        <taxon>Pleosporales incertae sedis</taxon>
        <taxon>Massariosphaeria</taxon>
    </lineage>
</organism>
<dbReference type="InterPro" id="IPR023828">
    <property type="entry name" value="Peptidase_S8_Ser-AS"/>
</dbReference>
<evidence type="ECO:0000256" key="13">
    <source>
        <dbReference type="ARBA" id="ARBA00023145"/>
    </source>
</evidence>
<dbReference type="Pfam" id="PF09286">
    <property type="entry name" value="Pro-kuma_activ"/>
    <property type="match status" value="1"/>
</dbReference>
<dbReference type="GO" id="GO:0046872">
    <property type="term" value="F:metal ion binding"/>
    <property type="evidence" value="ECO:0007669"/>
    <property type="project" value="UniProtKB-UniRule"/>
</dbReference>
<evidence type="ECO:0000259" key="17">
    <source>
        <dbReference type="PROSITE" id="PS51695"/>
    </source>
</evidence>
<feature type="active site" description="Charge relay system" evidence="15">
    <location>
        <position position="519"/>
    </location>
</feature>
<feature type="domain" description="Peptidase S53" evidence="17">
    <location>
        <begin position="216"/>
        <end position="602"/>
    </location>
</feature>
<evidence type="ECO:0000313" key="18">
    <source>
        <dbReference type="EMBL" id="KAF2877250.1"/>
    </source>
</evidence>
<evidence type="ECO:0000256" key="2">
    <source>
        <dbReference type="ARBA" id="ARBA00002451"/>
    </source>
</evidence>